<dbReference type="InterPro" id="IPR032675">
    <property type="entry name" value="LRR_dom_sf"/>
</dbReference>
<organism evidence="2 3">
    <name type="scientific">Lyophyllum shimeji</name>
    <name type="common">Hon-shimeji</name>
    <name type="synonym">Tricholoma shimeji</name>
    <dbReference type="NCBI Taxonomy" id="47721"/>
    <lineage>
        <taxon>Eukaryota</taxon>
        <taxon>Fungi</taxon>
        <taxon>Dikarya</taxon>
        <taxon>Basidiomycota</taxon>
        <taxon>Agaricomycotina</taxon>
        <taxon>Agaricomycetes</taxon>
        <taxon>Agaricomycetidae</taxon>
        <taxon>Agaricales</taxon>
        <taxon>Tricholomatineae</taxon>
        <taxon>Lyophyllaceae</taxon>
        <taxon>Lyophyllum</taxon>
    </lineage>
</organism>
<reference evidence="2" key="1">
    <citation type="submission" date="2022-07" db="EMBL/GenBank/DDBJ databases">
        <title>The genome of Lyophyllum shimeji provides insight into the initial evolution of ectomycorrhizal fungal genome.</title>
        <authorList>
            <person name="Kobayashi Y."/>
            <person name="Shibata T."/>
            <person name="Hirakawa H."/>
            <person name="Shigenobu S."/>
            <person name="Nishiyama T."/>
            <person name="Yamada A."/>
            <person name="Hasebe M."/>
            <person name="Kawaguchi M."/>
        </authorList>
    </citation>
    <scope>NUCLEOTIDE SEQUENCE</scope>
    <source>
        <strain evidence="2">AT787</strain>
    </source>
</reference>
<evidence type="ECO:0008006" key="4">
    <source>
        <dbReference type="Google" id="ProtNLM"/>
    </source>
</evidence>
<dbReference type="Gene3D" id="3.80.10.10">
    <property type="entry name" value="Ribonuclease Inhibitor"/>
    <property type="match status" value="1"/>
</dbReference>
<evidence type="ECO:0000313" key="2">
    <source>
        <dbReference type="EMBL" id="GLB42809.1"/>
    </source>
</evidence>
<dbReference type="AlphaFoldDB" id="A0A9P3PWJ8"/>
<feature type="region of interest" description="Disordered" evidence="1">
    <location>
        <begin position="1"/>
        <end position="40"/>
    </location>
</feature>
<dbReference type="Proteomes" id="UP001063166">
    <property type="component" value="Unassembled WGS sequence"/>
</dbReference>
<evidence type="ECO:0000313" key="3">
    <source>
        <dbReference type="Proteomes" id="UP001063166"/>
    </source>
</evidence>
<evidence type="ECO:0000256" key="1">
    <source>
        <dbReference type="SAM" id="MobiDB-lite"/>
    </source>
</evidence>
<sequence length="450" mass="50049">MPPRKRARKEEQTLAPTGDSTTSTSDAPAPAPPSSQVGPFTAQSGPIFELPLELWLEILSYFPCVRIPTRRISDSPLVPSCTLARQEALRALSQTCRAFRSQFLQELWDRFEVCATLGQVERHGGPARDVTDEEKDFELSGAWYKDISEALERKSNGLQQSPEHAKLVHKVSVALTRCNSASVLGAFARCLHALPNLHTLQILRAHTQMTTHLKNAFEGHKFPAIRTVVLPSHAHNVLRCCPEARTVVCNCDDGSKLVSAIAKECKKVQRLEGFSIDEKMMKRIVKAAPNLQEIRFKSTVAPQIVGMLSSLKDIRSIELYTAQPSLEDISNDATLVACMKVARDILRKAPGKPHLVDSDFSRVFSRTAATSSKQDGKQNNTPSLSRACRNISKNLGTVRLRVLYVVKARGTLYPLLDSQPVNLFAKRRKVFSVGRQQTHRLDPEDRGTRI</sequence>
<feature type="compositionally biased region" description="Low complexity" evidence="1">
    <location>
        <begin position="15"/>
        <end position="28"/>
    </location>
</feature>
<accession>A0A9P3PWJ8</accession>
<name>A0A9P3PWJ8_LYOSH</name>
<dbReference type="EMBL" id="BRPK01000012">
    <property type="protein sequence ID" value="GLB42809.1"/>
    <property type="molecule type" value="Genomic_DNA"/>
</dbReference>
<proteinExistence type="predicted"/>
<dbReference type="OrthoDB" id="3007030at2759"/>
<keyword evidence="3" id="KW-1185">Reference proteome</keyword>
<protein>
    <recommendedName>
        <fullName evidence="4">F-box domain-containing protein</fullName>
    </recommendedName>
</protein>
<comment type="caution">
    <text evidence="2">The sequence shown here is derived from an EMBL/GenBank/DDBJ whole genome shotgun (WGS) entry which is preliminary data.</text>
</comment>
<gene>
    <name evidence="2" type="ORF">LshimejAT787_1202580</name>
</gene>